<evidence type="ECO:0000259" key="3">
    <source>
        <dbReference type="Pfam" id="PF13676"/>
    </source>
</evidence>
<proteinExistence type="predicted"/>
<dbReference type="InterPro" id="IPR000157">
    <property type="entry name" value="TIR_dom"/>
</dbReference>
<evidence type="ECO:0000313" key="4">
    <source>
        <dbReference type="EMBL" id="GAA1384399.1"/>
    </source>
</evidence>
<keyword evidence="5" id="KW-1185">Reference proteome</keyword>
<dbReference type="Proteomes" id="UP001501414">
    <property type="component" value="Unassembled WGS sequence"/>
</dbReference>
<sequence length="345" mass="36208">MRIVVSYAREDRPVVDEIVATLTAMGHSIWSDAGAHSGSRWWDEIIREIQRCDILLATTSPDSLTSKACAAERIYALQLRRHLLPVLVRPVDMQRLPSDLAQVNFFDFTQPTPATAAKLFQTIGQFPPAPPLPHPPPPPPPTPLSYLNSVADRLAHLPPDVDEQHRIVTALSDGLRSPDSEEREAARGLIQHYLAHPHRLPDPADRAQRTLAAAAAPAMQQPGPSPPPAPRGSRMVTALAWVGGVTLALILLAAWAISGSDEPGTDTGSSIGTGAGGVIAPPVVSAAVYADLVAQGRQPGIVSCGALSVAVGATTFCTASDLPGGGATVTVMAVQGGNVTGWSYS</sequence>
<feature type="transmembrane region" description="Helical" evidence="2">
    <location>
        <begin position="238"/>
        <end position="257"/>
    </location>
</feature>
<keyword evidence="2" id="KW-1133">Transmembrane helix</keyword>
<comment type="caution">
    <text evidence="4">The sequence shown here is derived from an EMBL/GenBank/DDBJ whole genome shotgun (WGS) entry which is preliminary data.</text>
</comment>
<dbReference type="EMBL" id="BAAAJK010000005">
    <property type="protein sequence ID" value="GAA1384399.1"/>
    <property type="molecule type" value="Genomic_DNA"/>
</dbReference>
<evidence type="ECO:0000256" key="2">
    <source>
        <dbReference type="SAM" id="Phobius"/>
    </source>
</evidence>
<dbReference type="RefSeq" id="WP_344019819.1">
    <property type="nucleotide sequence ID" value="NZ_BAAAJK010000005.1"/>
</dbReference>
<organism evidence="4 5">
    <name type="scientific">Pseudonocardia kongjuensis</name>
    <dbReference type="NCBI Taxonomy" id="102227"/>
    <lineage>
        <taxon>Bacteria</taxon>
        <taxon>Bacillati</taxon>
        <taxon>Actinomycetota</taxon>
        <taxon>Actinomycetes</taxon>
        <taxon>Pseudonocardiales</taxon>
        <taxon>Pseudonocardiaceae</taxon>
        <taxon>Pseudonocardia</taxon>
    </lineage>
</organism>
<protein>
    <recommendedName>
        <fullName evidence="3">TIR domain-containing protein</fullName>
    </recommendedName>
</protein>
<accession>A0ABP4IAN1</accession>
<reference evidence="5" key="1">
    <citation type="journal article" date="2019" name="Int. J. Syst. Evol. Microbiol.">
        <title>The Global Catalogue of Microorganisms (GCM) 10K type strain sequencing project: providing services to taxonomists for standard genome sequencing and annotation.</title>
        <authorList>
            <consortium name="The Broad Institute Genomics Platform"/>
            <consortium name="The Broad Institute Genome Sequencing Center for Infectious Disease"/>
            <person name="Wu L."/>
            <person name="Ma J."/>
        </authorList>
    </citation>
    <scope>NUCLEOTIDE SEQUENCE [LARGE SCALE GENOMIC DNA]</scope>
    <source>
        <strain evidence="5">JCM 11896</strain>
    </source>
</reference>
<feature type="domain" description="TIR" evidence="3">
    <location>
        <begin position="3"/>
        <end position="112"/>
    </location>
</feature>
<evidence type="ECO:0000256" key="1">
    <source>
        <dbReference type="SAM" id="MobiDB-lite"/>
    </source>
</evidence>
<keyword evidence="2" id="KW-0812">Transmembrane</keyword>
<evidence type="ECO:0000313" key="5">
    <source>
        <dbReference type="Proteomes" id="UP001501414"/>
    </source>
</evidence>
<feature type="compositionally biased region" description="Low complexity" evidence="1">
    <location>
        <begin position="213"/>
        <end position="222"/>
    </location>
</feature>
<dbReference type="Gene3D" id="3.40.50.10140">
    <property type="entry name" value="Toll/interleukin-1 receptor homology (TIR) domain"/>
    <property type="match status" value="1"/>
</dbReference>
<name>A0ABP4IAN1_9PSEU</name>
<keyword evidence="2" id="KW-0472">Membrane</keyword>
<dbReference type="Pfam" id="PF13676">
    <property type="entry name" value="TIR_2"/>
    <property type="match status" value="1"/>
</dbReference>
<gene>
    <name evidence="4" type="ORF">GCM10009613_15240</name>
</gene>
<feature type="region of interest" description="Disordered" evidence="1">
    <location>
        <begin position="213"/>
        <end position="232"/>
    </location>
</feature>
<dbReference type="InterPro" id="IPR035897">
    <property type="entry name" value="Toll_tir_struct_dom_sf"/>
</dbReference>
<dbReference type="SUPFAM" id="SSF52200">
    <property type="entry name" value="Toll/Interleukin receptor TIR domain"/>
    <property type="match status" value="1"/>
</dbReference>